<dbReference type="NCBIfam" id="TIGR02430">
    <property type="entry name" value="pcaF"/>
    <property type="match status" value="1"/>
</dbReference>
<keyword evidence="7 16" id="KW-0808">Transferase</keyword>
<dbReference type="PIRSF" id="PIRSF000429">
    <property type="entry name" value="Ac-CoA_Ac_transf"/>
    <property type="match status" value="1"/>
</dbReference>
<dbReference type="InterPro" id="IPR020613">
    <property type="entry name" value="Thiolase_CS"/>
</dbReference>
<keyword evidence="8" id="KW-0583">PHB biosynthesis</keyword>
<protein>
    <recommendedName>
        <fullName evidence="6">Beta-ketoadipyl-CoA thiolase</fullName>
        <ecNumber evidence="5">2.3.1.174</ecNumber>
    </recommendedName>
    <alternativeName>
        <fullName evidence="12">3-oxoadipyl-CoA thiolase</fullName>
    </alternativeName>
    <alternativeName>
        <fullName evidence="14">Beta-ketothiolase</fullName>
    </alternativeName>
</protein>
<evidence type="ECO:0000256" key="11">
    <source>
        <dbReference type="ARBA" id="ARBA00037924"/>
    </source>
</evidence>
<evidence type="ECO:0000313" key="19">
    <source>
        <dbReference type="EMBL" id="GGE02005.1"/>
    </source>
</evidence>
<dbReference type="InterPro" id="IPR016039">
    <property type="entry name" value="Thiolase-like"/>
</dbReference>
<evidence type="ECO:0000256" key="2">
    <source>
        <dbReference type="ARBA" id="ARBA00004683"/>
    </source>
</evidence>
<dbReference type="NCBIfam" id="NF006551">
    <property type="entry name" value="PRK09050.1"/>
    <property type="match status" value="1"/>
</dbReference>
<feature type="active site" description="Acyl-thioester intermediate" evidence="15">
    <location>
        <position position="90"/>
    </location>
</feature>
<dbReference type="InterPro" id="IPR020616">
    <property type="entry name" value="Thiolase_N"/>
</dbReference>
<dbReference type="Pfam" id="PF00108">
    <property type="entry name" value="Thiolase_N"/>
    <property type="match status" value="1"/>
</dbReference>
<dbReference type="InterPro" id="IPR012793">
    <property type="entry name" value="PcaF"/>
</dbReference>
<dbReference type="RefSeq" id="WP_188908255.1">
    <property type="nucleotide sequence ID" value="NZ_BMIQ01000003.1"/>
</dbReference>
<organism evidence="19 20">
    <name type="scientific">Aureimonas endophytica</name>
    <dbReference type="NCBI Taxonomy" id="2027858"/>
    <lineage>
        <taxon>Bacteria</taxon>
        <taxon>Pseudomonadati</taxon>
        <taxon>Pseudomonadota</taxon>
        <taxon>Alphaproteobacteria</taxon>
        <taxon>Hyphomicrobiales</taxon>
        <taxon>Aurantimonadaceae</taxon>
        <taxon>Aureimonas</taxon>
    </lineage>
</organism>
<reference evidence="19" key="1">
    <citation type="journal article" date="2014" name="Int. J. Syst. Evol. Microbiol.">
        <title>Complete genome sequence of Corynebacterium casei LMG S-19264T (=DSM 44701T), isolated from a smear-ripened cheese.</title>
        <authorList>
            <consortium name="US DOE Joint Genome Institute (JGI-PGF)"/>
            <person name="Walter F."/>
            <person name="Albersmeier A."/>
            <person name="Kalinowski J."/>
            <person name="Ruckert C."/>
        </authorList>
    </citation>
    <scope>NUCLEOTIDE SEQUENCE</scope>
    <source>
        <strain evidence="19">CGMCC 1.15367</strain>
    </source>
</reference>
<dbReference type="SUPFAM" id="SSF53901">
    <property type="entry name" value="Thiolase-like"/>
    <property type="match status" value="2"/>
</dbReference>
<evidence type="ECO:0000256" key="16">
    <source>
        <dbReference type="RuleBase" id="RU003557"/>
    </source>
</evidence>
<dbReference type="GO" id="GO:0019619">
    <property type="term" value="P:3,4-dihydroxybenzoate catabolic process"/>
    <property type="evidence" value="ECO:0007669"/>
    <property type="project" value="InterPro"/>
</dbReference>
<dbReference type="FunFam" id="3.40.47.10:FF:000010">
    <property type="entry name" value="Acetyl-CoA acetyltransferase (Thiolase)"/>
    <property type="match status" value="1"/>
</dbReference>
<proteinExistence type="inferred from homology"/>
<feature type="domain" description="Thiolase N-terminal" evidence="17">
    <location>
        <begin position="6"/>
        <end position="268"/>
    </location>
</feature>
<evidence type="ECO:0000259" key="18">
    <source>
        <dbReference type="Pfam" id="PF02803"/>
    </source>
</evidence>
<keyword evidence="20" id="KW-1185">Reference proteome</keyword>
<gene>
    <name evidence="19" type="ORF">GCM10011390_21080</name>
</gene>
<dbReference type="NCBIfam" id="TIGR01930">
    <property type="entry name" value="AcCoA-C-Actrans"/>
    <property type="match status" value="1"/>
</dbReference>
<dbReference type="InterPro" id="IPR020610">
    <property type="entry name" value="Thiolase_AS"/>
</dbReference>
<evidence type="ECO:0000259" key="17">
    <source>
        <dbReference type="Pfam" id="PF00108"/>
    </source>
</evidence>
<dbReference type="InterPro" id="IPR020615">
    <property type="entry name" value="Thiolase_acyl_enz_int_AS"/>
</dbReference>
<evidence type="ECO:0000256" key="9">
    <source>
        <dbReference type="ARBA" id="ARBA00022797"/>
    </source>
</evidence>
<evidence type="ECO:0000256" key="1">
    <source>
        <dbReference type="ARBA" id="ARBA00003720"/>
    </source>
</evidence>
<dbReference type="EMBL" id="BMIQ01000003">
    <property type="protein sequence ID" value="GGE02005.1"/>
    <property type="molecule type" value="Genomic_DNA"/>
</dbReference>
<dbReference type="Gene3D" id="3.40.47.10">
    <property type="match status" value="1"/>
</dbReference>
<comment type="caution">
    <text evidence="19">The sequence shown here is derived from an EMBL/GenBank/DDBJ whole genome shotgun (WGS) entry which is preliminary data.</text>
</comment>
<dbReference type="PANTHER" id="PTHR18919">
    <property type="entry name" value="ACETYL-COA C-ACYLTRANSFERASE"/>
    <property type="match status" value="1"/>
</dbReference>
<dbReference type="PROSITE" id="PS00098">
    <property type="entry name" value="THIOLASE_1"/>
    <property type="match status" value="1"/>
</dbReference>
<sequence length="400" mass="41566">MSEAFICAYLRTPIGRFGGALASVRADDLGAVPLKALMERHASMDFGAVDEVIYGCANQAGEDNRNVARMSLLLAGLPETVPGTTMNRLCGSGMDAVITAARAIKSSEAELVIAGGVESMSRAPFVMPKAETAFSRHAEIHDTTIGWRFVNPLMKAQYGVDSMPETGENVAEDFHVSREDQDAFAVRSQNKAAAAQGNGRLGHEIVPVTIPQRKGDPVVVDRDEHPRATTIETLAKLPTPFRKGGTVTAGNASGVNDGAAALIVASEDAARRHGLTPIARVLGGATAGVAPRIMGFGPAPASKKLMARLGLTQTDFDVIELNEAFASQGLATLRDLGIADDDARVNPNGGAIALGHPLGMSGARIAGTAALELSLTGKRRALATMCIGVGQGIAVALARV</sequence>
<comment type="function">
    <text evidence="1">Catalyzes thiolytic cleavage of beta-ketoadipyl-CoA to succinyl-CoA and acetyl-CoA.</text>
</comment>
<feature type="domain" description="Thiolase C-terminal" evidence="18">
    <location>
        <begin position="276"/>
        <end position="398"/>
    </location>
</feature>
<dbReference type="GO" id="GO:0033812">
    <property type="term" value="F:3-oxoadipyl-CoA thiolase activity"/>
    <property type="evidence" value="ECO:0007669"/>
    <property type="project" value="UniProtKB-EC"/>
</dbReference>
<evidence type="ECO:0000256" key="5">
    <source>
        <dbReference type="ARBA" id="ARBA00012233"/>
    </source>
</evidence>
<dbReference type="PANTHER" id="PTHR18919:SF107">
    <property type="entry name" value="ACETYL-COA ACETYLTRANSFERASE, CYTOSOLIC"/>
    <property type="match status" value="1"/>
</dbReference>
<keyword evidence="10 16" id="KW-0012">Acyltransferase</keyword>
<evidence type="ECO:0000256" key="12">
    <source>
        <dbReference type="ARBA" id="ARBA00041222"/>
    </source>
</evidence>
<keyword evidence="9" id="KW-0058">Aromatic hydrocarbons catabolism</keyword>
<evidence type="ECO:0000313" key="20">
    <source>
        <dbReference type="Proteomes" id="UP000644699"/>
    </source>
</evidence>
<evidence type="ECO:0000256" key="10">
    <source>
        <dbReference type="ARBA" id="ARBA00023315"/>
    </source>
</evidence>
<evidence type="ECO:0000256" key="8">
    <source>
        <dbReference type="ARBA" id="ARBA00022752"/>
    </source>
</evidence>
<dbReference type="CDD" id="cd00751">
    <property type="entry name" value="thiolase"/>
    <property type="match status" value="1"/>
</dbReference>
<comment type="pathway">
    <text evidence="2">Biopolymer metabolism; poly-(R)-3-hydroxybutanoate biosynthesis.</text>
</comment>
<comment type="similarity">
    <text evidence="4 16">Belongs to the thiolase-like superfamily. Thiolase family.</text>
</comment>
<dbReference type="EC" id="2.3.1.174" evidence="5"/>
<dbReference type="Pfam" id="PF02803">
    <property type="entry name" value="Thiolase_C"/>
    <property type="match status" value="1"/>
</dbReference>
<dbReference type="InterPro" id="IPR002155">
    <property type="entry name" value="Thiolase"/>
</dbReference>
<name>A0A916ZL94_9HYPH</name>
<dbReference type="PROSITE" id="PS00737">
    <property type="entry name" value="THIOLASE_2"/>
    <property type="match status" value="1"/>
</dbReference>
<comment type="catalytic activity">
    <reaction evidence="13">
        <text>succinyl-CoA + acetyl-CoA = 3-oxoadipyl-CoA + CoA</text>
        <dbReference type="Rhea" id="RHEA:19481"/>
        <dbReference type="ChEBI" id="CHEBI:57287"/>
        <dbReference type="ChEBI" id="CHEBI:57288"/>
        <dbReference type="ChEBI" id="CHEBI:57292"/>
        <dbReference type="ChEBI" id="CHEBI:57348"/>
        <dbReference type="EC" id="2.3.1.174"/>
    </reaction>
</comment>
<evidence type="ECO:0000256" key="4">
    <source>
        <dbReference type="ARBA" id="ARBA00010982"/>
    </source>
</evidence>
<evidence type="ECO:0000256" key="6">
    <source>
        <dbReference type="ARBA" id="ARBA00016181"/>
    </source>
</evidence>
<evidence type="ECO:0000256" key="14">
    <source>
        <dbReference type="ARBA" id="ARBA00080155"/>
    </source>
</evidence>
<dbReference type="PROSITE" id="PS00099">
    <property type="entry name" value="THIOLASE_3"/>
    <property type="match status" value="1"/>
</dbReference>
<dbReference type="Proteomes" id="UP000644699">
    <property type="component" value="Unassembled WGS sequence"/>
</dbReference>
<evidence type="ECO:0000256" key="3">
    <source>
        <dbReference type="ARBA" id="ARBA00005071"/>
    </source>
</evidence>
<dbReference type="GO" id="GO:0042619">
    <property type="term" value="P:poly-hydroxybutyrate biosynthetic process"/>
    <property type="evidence" value="ECO:0007669"/>
    <property type="project" value="UniProtKB-KW"/>
</dbReference>
<dbReference type="InterPro" id="IPR020617">
    <property type="entry name" value="Thiolase_C"/>
</dbReference>
<accession>A0A916ZL94</accession>
<feature type="active site" description="Proton acceptor" evidence="15">
    <location>
        <position position="356"/>
    </location>
</feature>
<evidence type="ECO:0000256" key="13">
    <source>
        <dbReference type="ARBA" id="ARBA00048527"/>
    </source>
</evidence>
<feature type="active site" description="Proton acceptor" evidence="15">
    <location>
        <position position="386"/>
    </location>
</feature>
<comment type="pathway">
    <text evidence="11">Metabolic intermediate biosynthesis; (R)-mevalonate biosynthesis; (R)-mevalonate from acetyl-CoA: step 1/3.</text>
</comment>
<dbReference type="AlphaFoldDB" id="A0A916ZL94"/>
<comment type="pathway">
    <text evidence="3">Aromatic compound metabolism; beta-ketoadipate pathway; acetyl-CoA and succinyl-CoA from 3-oxoadipate: step 2/2.</text>
</comment>
<evidence type="ECO:0000256" key="7">
    <source>
        <dbReference type="ARBA" id="ARBA00022679"/>
    </source>
</evidence>
<reference evidence="19" key="2">
    <citation type="submission" date="2020-09" db="EMBL/GenBank/DDBJ databases">
        <authorList>
            <person name="Sun Q."/>
            <person name="Zhou Y."/>
        </authorList>
    </citation>
    <scope>NUCLEOTIDE SEQUENCE</scope>
    <source>
        <strain evidence="19">CGMCC 1.15367</strain>
    </source>
</reference>
<evidence type="ECO:0000256" key="15">
    <source>
        <dbReference type="PIRSR" id="PIRSR000429-1"/>
    </source>
</evidence>